<proteinExistence type="predicted"/>
<dbReference type="EMBL" id="CACSHJ010000089">
    <property type="protein sequence ID" value="CAA0382868.1"/>
    <property type="molecule type" value="Genomic_DNA"/>
</dbReference>
<evidence type="ECO:0000313" key="2">
    <source>
        <dbReference type="Proteomes" id="UP000434276"/>
    </source>
</evidence>
<protein>
    <submittedName>
        <fullName evidence="1">Uncharacterized protein</fullName>
    </submittedName>
</protein>
<dbReference type="ExpressionAtlas" id="A0A5S9XDI1">
    <property type="expression patterns" value="baseline and differential"/>
</dbReference>
<dbReference type="AlphaFoldDB" id="A0A5S9XDI1"/>
<dbReference type="OrthoDB" id="1712255at2759"/>
<sequence>MASESSTHKTKLEKKTCLSFLSSFTRSQIVYPTQGISHYYPSCHMMDYIVHAMNSTLCDNFDFKRANPNYHPYILRLYCGVLFWIQCLRAGNDVNDLTDVQHRFLNRFLDNHPLETLAVPGPLLGLFKTLCSSQPEFPHNHNGKVYPRIPAQPGPARRDAFMRDLLESHFLPNVPGIFALLEDLTAFLPNTSRLSKERQAHSRYPKYPDQSLNEAFADCYSNFNFQVTSAADNLEKISSFLHMKHSMAWFNQVKGVADDVAASFEGSGTLADCSPHGLVANQVMVVLSTPEHLPESPNCIADKRATYEFGYQLKSTVRNLPPLAEALAAFSQTYIRMFPNHPFFGTFGSKTLDHGPFWKIRPIGSSLTDNSSYLTIPSIVKQAFKGPAT</sequence>
<accession>A0A5S9XDI1</accession>
<name>A0A5S9XDI1_ARATH</name>
<gene>
    <name evidence="1" type="ORF">C24_LOCUS13089</name>
</gene>
<dbReference type="Proteomes" id="UP000434276">
    <property type="component" value="Unassembled WGS sequence"/>
</dbReference>
<reference evidence="1 2" key="1">
    <citation type="submission" date="2019-12" db="EMBL/GenBank/DDBJ databases">
        <authorList>
            <person name="Jiao W.-B."/>
            <person name="Schneeberger K."/>
        </authorList>
    </citation>
    <scope>NUCLEOTIDE SEQUENCE [LARGE SCALE GENOMIC DNA]</scope>
    <source>
        <strain evidence="2">cv. C24</strain>
    </source>
</reference>
<organism evidence="1 2">
    <name type="scientific">Arabidopsis thaliana</name>
    <name type="common">Mouse-ear cress</name>
    <dbReference type="NCBI Taxonomy" id="3702"/>
    <lineage>
        <taxon>Eukaryota</taxon>
        <taxon>Viridiplantae</taxon>
        <taxon>Streptophyta</taxon>
        <taxon>Embryophyta</taxon>
        <taxon>Tracheophyta</taxon>
        <taxon>Spermatophyta</taxon>
        <taxon>Magnoliopsida</taxon>
        <taxon>eudicotyledons</taxon>
        <taxon>Gunneridae</taxon>
        <taxon>Pentapetalae</taxon>
        <taxon>rosids</taxon>
        <taxon>malvids</taxon>
        <taxon>Brassicales</taxon>
        <taxon>Brassicaceae</taxon>
        <taxon>Camelineae</taxon>
        <taxon>Arabidopsis</taxon>
    </lineage>
</organism>
<evidence type="ECO:0000313" key="1">
    <source>
        <dbReference type="EMBL" id="CAA0382868.1"/>
    </source>
</evidence>